<gene>
    <name evidence="1" type="ORF">S06H3_27112</name>
</gene>
<sequence>PTIVNAQKATDKIKTGQRVKMDATNGAIYIQDK</sequence>
<reference evidence="1" key="1">
    <citation type="journal article" date="2014" name="Front. Microbiol.">
        <title>High frequency of phylogenetically diverse reductive dehalogenase-homologous genes in deep subseafloor sedimentary metagenomes.</title>
        <authorList>
            <person name="Kawai M."/>
            <person name="Futagami T."/>
            <person name="Toyoda A."/>
            <person name="Takaki Y."/>
            <person name="Nishi S."/>
            <person name="Hori S."/>
            <person name="Arai W."/>
            <person name="Tsubouchi T."/>
            <person name="Morono Y."/>
            <person name="Uchiyama I."/>
            <person name="Ito T."/>
            <person name="Fujiyama A."/>
            <person name="Inagaki F."/>
            <person name="Takami H."/>
        </authorList>
    </citation>
    <scope>NUCLEOTIDE SEQUENCE</scope>
    <source>
        <strain evidence="1">Expedition CK06-06</strain>
    </source>
</reference>
<dbReference type="AlphaFoldDB" id="X1MLZ2"/>
<name>X1MLZ2_9ZZZZ</name>
<organism evidence="1">
    <name type="scientific">marine sediment metagenome</name>
    <dbReference type="NCBI Taxonomy" id="412755"/>
    <lineage>
        <taxon>unclassified sequences</taxon>
        <taxon>metagenomes</taxon>
        <taxon>ecological metagenomes</taxon>
    </lineage>
</organism>
<dbReference type="EMBL" id="BARV01015709">
    <property type="protein sequence ID" value="GAI32323.1"/>
    <property type="molecule type" value="Genomic_DNA"/>
</dbReference>
<comment type="caution">
    <text evidence="1">The sequence shown here is derived from an EMBL/GenBank/DDBJ whole genome shotgun (WGS) entry which is preliminary data.</text>
</comment>
<evidence type="ECO:0000313" key="1">
    <source>
        <dbReference type="EMBL" id="GAI32323.1"/>
    </source>
</evidence>
<feature type="non-terminal residue" evidence="1">
    <location>
        <position position="1"/>
    </location>
</feature>
<dbReference type="Gene3D" id="3.50.30.10">
    <property type="entry name" value="Phosphohistidine domain"/>
    <property type="match status" value="1"/>
</dbReference>
<protein>
    <submittedName>
        <fullName evidence="1">Uncharacterized protein</fullName>
    </submittedName>
</protein>
<proteinExistence type="predicted"/>
<accession>X1MLZ2</accession>
<dbReference type="SUPFAM" id="SSF52009">
    <property type="entry name" value="Phosphohistidine domain"/>
    <property type="match status" value="1"/>
</dbReference>
<dbReference type="InterPro" id="IPR036637">
    <property type="entry name" value="Phosphohistidine_dom_sf"/>
</dbReference>
<dbReference type="GO" id="GO:0016772">
    <property type="term" value="F:transferase activity, transferring phosphorus-containing groups"/>
    <property type="evidence" value="ECO:0007669"/>
    <property type="project" value="InterPro"/>
</dbReference>